<dbReference type="Pfam" id="PF00872">
    <property type="entry name" value="Transposase_mut"/>
    <property type="match status" value="1"/>
</dbReference>
<evidence type="ECO:0000256" key="4">
    <source>
        <dbReference type="SAM" id="Coils"/>
    </source>
</evidence>
<organism evidence="6 7">
    <name type="scientific">Tritrichomonas musculus</name>
    <dbReference type="NCBI Taxonomy" id="1915356"/>
    <lineage>
        <taxon>Eukaryota</taxon>
        <taxon>Metamonada</taxon>
        <taxon>Parabasalia</taxon>
        <taxon>Tritrichomonadida</taxon>
        <taxon>Tritrichomonadidae</taxon>
        <taxon>Tritrichomonas</taxon>
    </lineage>
</organism>
<keyword evidence="3" id="KW-0233">DNA recombination</keyword>
<keyword evidence="1" id="KW-0815">Transposition</keyword>
<reference evidence="6 7" key="1">
    <citation type="submission" date="2024-04" db="EMBL/GenBank/DDBJ databases">
        <title>Tritrichomonas musculus Genome.</title>
        <authorList>
            <person name="Alves-Ferreira E."/>
            <person name="Grigg M."/>
            <person name="Lorenzi H."/>
            <person name="Galac M."/>
        </authorList>
    </citation>
    <scope>NUCLEOTIDE SEQUENCE [LARGE SCALE GENOMIC DNA]</scope>
    <source>
        <strain evidence="6 7">EAF2021</strain>
    </source>
</reference>
<feature type="region of interest" description="Disordered" evidence="5">
    <location>
        <begin position="361"/>
        <end position="390"/>
    </location>
</feature>
<keyword evidence="4" id="KW-0175">Coiled coil</keyword>
<dbReference type="EMBL" id="JAPFFF010000036">
    <property type="protein sequence ID" value="KAK8843001.1"/>
    <property type="molecule type" value="Genomic_DNA"/>
</dbReference>
<gene>
    <name evidence="6" type="ORF">M9Y10_025188</name>
</gene>
<evidence type="ECO:0000313" key="6">
    <source>
        <dbReference type="EMBL" id="KAK8843001.1"/>
    </source>
</evidence>
<evidence type="ECO:0000313" key="7">
    <source>
        <dbReference type="Proteomes" id="UP001470230"/>
    </source>
</evidence>
<accession>A0ABR2H9T3</accession>
<protein>
    <recommendedName>
        <fullName evidence="8">MULE transposase domain-containing protein</fullName>
    </recommendedName>
</protein>
<comment type="caution">
    <text evidence="6">The sequence shown here is derived from an EMBL/GenBank/DDBJ whole genome shotgun (WGS) entry which is preliminary data.</text>
</comment>
<evidence type="ECO:0000256" key="5">
    <source>
        <dbReference type="SAM" id="MobiDB-lite"/>
    </source>
</evidence>
<name>A0ABR2H9T3_9EUKA</name>
<evidence type="ECO:0008006" key="8">
    <source>
        <dbReference type="Google" id="ProtNLM"/>
    </source>
</evidence>
<evidence type="ECO:0000256" key="2">
    <source>
        <dbReference type="ARBA" id="ARBA00023125"/>
    </source>
</evidence>
<dbReference type="InterPro" id="IPR001207">
    <property type="entry name" value="Transposase_mutator"/>
</dbReference>
<keyword evidence="7" id="KW-1185">Reference proteome</keyword>
<evidence type="ECO:0000256" key="1">
    <source>
        <dbReference type="ARBA" id="ARBA00022578"/>
    </source>
</evidence>
<dbReference type="Proteomes" id="UP001470230">
    <property type="component" value="Unassembled WGS sequence"/>
</dbReference>
<keyword evidence="2" id="KW-0238">DNA-binding</keyword>
<proteinExistence type="predicted"/>
<evidence type="ECO:0000256" key="3">
    <source>
        <dbReference type="ARBA" id="ARBA00023172"/>
    </source>
</evidence>
<sequence>MDDTCCVNYFDFPLICITFEDFNGVRQLLAFGFLPSKEEKDFNSFLYDIKNYISKPIRVFIVDRLKSQAKSIKNIFINAEIVYCRVHLERNIRTTFGHYSKIGSLIHQLFNGKITNEIYLNNLDELIDQIKKHKNALIRLREEFNSYCPSYLSQLRLRNNYTTNPQEGFFGNFKQRFGNQRISLSELLNGVVGFYQAAIVNSMKITPKKFKKNICSAPNLGVLAFDKLCDQLKESSHIMNLLKSENNEDIIKGREILNKECKCIIKHEFGLPCYHDIINNATNTLNPIIPIESIPNIYFYSGPSIEEETKIVNIQDDNGEKIDFSFTNLMSMFAKVAVKAPKNKKIQENIVSMFQEIDKSEIDDNPEPLTLKEKGRKPSRPAIRNSGAKKRKRTNQCGYCHGYGHNKATCKLYKLSLQSNEKDEKNDQFNNQIDEENNHFNNGNNDLDENDIQYYSSDSNENQLNDFSNNCNSDNMNYFANDSSDDLINDFNDLKSNSNNLKDYSENEETDLSNDDSIQNIESYLEHLSNNQIKILEKCPSFKKFIIQITQPKNQYDRPTVNGIYYSQYPTILRYASSHLIEGEAAEINAIKLIYLMNFNAEIPNNLIPEILEMVKYFVDDDIGI</sequence>
<feature type="coiled-coil region" evidence="4">
    <location>
        <begin position="116"/>
        <end position="143"/>
    </location>
</feature>